<accession>A0ACC2QYZ2</accession>
<gene>
    <name evidence="1" type="ORF">PYW08_000947</name>
</gene>
<dbReference type="EMBL" id="CM056786">
    <property type="protein sequence ID" value="KAJ8729366.1"/>
    <property type="molecule type" value="Genomic_DNA"/>
</dbReference>
<sequence length="963" mass="108281">MSVQIQNILQWNCRSAVSKKTEIIYMLNKYNASLFAISETWLKPDSIFKINGFSCLRDDRSDGYGGAAILIRNTVSYYPLSLPLFNDFSVVAAQVNNTCIVSIYIPSPSSSVLQQFNNLLSILPRPFLILGDFNCHHTSWGCTLSSYCGDILLDIFDEHNICILNSGSPTRRTGPKENLSAIDLSICTPNLASSFTWRTLPSSYGSDHFPILISPTHPCRSPGLPKQPRLKYKFGADGLWDRFRTLVEFKLSNLQNSLSDNLIDYNNTFTNALIQAADETFPLKNSANGRIPSPPWWDKECSQIVKVRKEAEKKYKNDMTEGNFKIVCDAMVKARKLLKEKKIEGWKKFCLSISPNVNASIVWQNIRKFRNGVTPSNVSGIPPNLRNSFLNRLAPPSVPEQDIIDVNFPPSITNNQSPLNSPFTMKELQGVLSSVKDSAPGEDGIPYSFLANLNTSSLEFYLDLINKVMLSGKIPPSWKTQTVIPILKPGKPPLEHSSYRPIALSPVIAKVAENLVKNRLEWIIENRGILPESQFGFRKGKSTLDSVATLVTDIRVAFSQNQSVLAVFLDLESAYDSVLLNVLKKKLELLQIPEMLSRFIINLLSGRKINLDQTQDDSRLVWKGLPQGSVLSPILFNLYTFDLHCSLQNSTSILQYADDIVLYATGSSSSYLCTLLSNSLVGLKIWMDKNGLSISASKSSLVLFTRQRIQPPISIDCNNNEIPVKNQVKFLGIVLDSKLTGILHCDYALNKCQKLLNLMRCLSGVWWGAHPFSLKLLYNALVRSVLDYGIFLLEPCNLAALRKLDSIQSKALRIITGAMKSSPINALQIECNEPPLGLRRQFLADRLFFRVLQFANSPLIQKLQVLADLIESSNYWNHKSVPCLVKSYIRFKSFHAPTHRSPKLDLFNSKYEAVVTQYLSHLPYLRTHTTVPHQLPVTNTSYNLLPLPQNQLPCFRQISVKKY</sequence>
<organism evidence="1 2">
    <name type="scientific">Mythimna loreyi</name>
    <dbReference type="NCBI Taxonomy" id="667449"/>
    <lineage>
        <taxon>Eukaryota</taxon>
        <taxon>Metazoa</taxon>
        <taxon>Ecdysozoa</taxon>
        <taxon>Arthropoda</taxon>
        <taxon>Hexapoda</taxon>
        <taxon>Insecta</taxon>
        <taxon>Pterygota</taxon>
        <taxon>Neoptera</taxon>
        <taxon>Endopterygota</taxon>
        <taxon>Lepidoptera</taxon>
        <taxon>Glossata</taxon>
        <taxon>Ditrysia</taxon>
        <taxon>Noctuoidea</taxon>
        <taxon>Noctuidae</taxon>
        <taxon>Noctuinae</taxon>
        <taxon>Hadenini</taxon>
        <taxon>Mythimna</taxon>
    </lineage>
</organism>
<proteinExistence type="predicted"/>
<name>A0ACC2QYZ2_9NEOP</name>
<keyword evidence="2" id="KW-1185">Reference proteome</keyword>
<protein>
    <submittedName>
        <fullName evidence="1">Uncharacterized protein</fullName>
    </submittedName>
</protein>
<evidence type="ECO:0000313" key="2">
    <source>
        <dbReference type="Proteomes" id="UP001231649"/>
    </source>
</evidence>
<comment type="caution">
    <text evidence="1">The sequence shown here is derived from an EMBL/GenBank/DDBJ whole genome shotgun (WGS) entry which is preliminary data.</text>
</comment>
<dbReference type="Proteomes" id="UP001231649">
    <property type="component" value="Chromosome 10"/>
</dbReference>
<evidence type="ECO:0000313" key="1">
    <source>
        <dbReference type="EMBL" id="KAJ8729366.1"/>
    </source>
</evidence>
<reference evidence="1" key="1">
    <citation type="submission" date="2023-03" db="EMBL/GenBank/DDBJ databases">
        <title>Chromosome-level genomes of two armyworms, Mythimna separata and Mythimna loreyi, provide insights into the biosynthesis and reception of sex pheromones.</title>
        <authorList>
            <person name="Zhao H."/>
        </authorList>
    </citation>
    <scope>NUCLEOTIDE SEQUENCE</scope>
    <source>
        <strain evidence="1">BeijingLab</strain>
    </source>
</reference>